<dbReference type="InterPro" id="IPR039844">
    <property type="entry name" value="URB1"/>
</dbReference>
<sequence length="2249" mass="253444">MASKRQNKDSPKCTTTAKQSKSEESEFNGTVFKSMLKDPSKELKGLETFIRIARKLPCADLHDVVEGYIKVSVECSEIFKLLEAEDRSESEMMQIFQSLEMILLRTASDLIQLSMVGSNIVKKMVSTHMKLLLTSLHSDNYRFVRQYLLFLSAMVSQGAEAARDVFSHTNFSKGLSGLARKRDKTGKPDVRMAYIQFVLSFLMSGDNTTIGQILESKDLLSAVLSNGLKEDRISIVNLILSTLQTRVVQNKAIRKTQKVRFFSASILAQIASLYKWNGIVDVGTDDEEEQKDKEGGQGIVRELVHKFLLDLCCSRKHGISFYDPSLGTVGRLGNIVLLQFLVGLKQVTEDEMVAELVVNVLKGCPDILTRYLKETQFSFTPRIKSSWQDNITLLKKIFEAQPEMSKAFQTPEMIPLPRLLSMVLVTCLPSACNKVFFTQGLTLPNVVVQHTTLSLLAFILKRAQKNIEHCLDKRVWESSDIYSPAMMEEFVQLFREALSKILPDTVSVISKWQSLSKEKEDGAKTTNTDQQQEDKKRIEEKSEDDPKLILVKALLLQVMCLYQRVVPHLVSQSKFDFSKLLKGVMTERGLKQEVPPVLQYQILQLALELPASKFSWFRVEELADPDLEKGENSVFYLLLKMLVSSNSNYLKTSTRMLVLKVLRDSGVFEHTWKELELWLDRLVRLDPSQQETVIQFLDHALVQVVCNQHVYTEKAAGMVQEAAYLQANLSGQEGDEASIPISHIDDVLDMVDVILEGGEGDIGEIGPSLTDDDILQTFPFSVIVPAVLEARNNMLTSLKHKRGAVYEYMSAVLCDVLHCQRDPLALCLTLQHYDKELNTSDTSPHPSLVTFYHYYSQWLPKQTQDKLFIAADITEGPSDVGLSALLKASYSEGPDAFLQEDFKEAVREALDTLDLYQFPVVVNQALLYLRTYVVNFNSLGKAMASEVLGSLMKVLNSLVLKLLSSEQPTQLDPKETPEDRDLFLDTNLIPAQNLDKEQVVRTVLRSVFKHPAVEQWFLALELSSLPPHTLNPVRLKQLCGCLTESTLTLLESSATTLRDLEASDIISTYLTAAYRAVLKELQEKGNKKCPKKESASVRVLLALHEYLDTSSLKEVVSRILLLPQECLLDAESELSVYGRVVLKLLTDDVNRLSEEHSSSIALSQAHLRGLAALLTSCQCVQLEDFLLRVLSREPGSAKLIQTDVLLHCIQRDGPSARAVGVLLLQNCSTHVLSFELWCLEPSNLSQVTIQSNSFLRLLDAYLQRAAVDDPSRPKDIQRSVLKALKKAFLSELWSAVQDGEVEVSTGLQVDVLSNLIRLAAANSDLARFMSDLPAILQKPDSNERWKLADSVGVKLSESPELWSQWRKSLLTAVFHWLTAVYKEQKNPQAQQEEAMLKRLQSLMIFPETVAASNWNTFVKSGLKYRYLDPVVLETLNHLLEIMYGTPESPKELMPLATIHMMTTSHSQFLSTMLSTQDGDGLHLSKEALVSLLLTLVRKCPEVCNSSHFLVILGAYGASLSTTDQKILLLLQEYEKNNISLTEFQFVLWGPAAVEHHKARKSLGPSLWQKPSSEQLLSLLSTDNMLNTITHFPQQRYIIPQEGKDVIYTPEGKHSVDTSCLYDPCFLLPLFSFILRPECEVDCQKFVTSHALGVTVAALSSYDCKMRAAAYQILGSFYQHLEGARFREKRQLLYLLDTVKNGIRKQNIRLPFVHVTYIAKVAQQILRPEEHMYLVINRFLLRTQFLDLNKVPDFFKLFYSFDLEHKLEREWVLSVLEEGIRDKLCYEICEKQNVYQTLLGFGSSPLSDQSSQIQIVNVLHQSARINRAAYDLIKAHGVLTWILQLIGKRYIDSRLLNRVIELLHTLWFTNLGNKESQTEAGGAEERPQTSGKCLPLPIINEFLCTLLTLIRHLGGGVAVPQLKAFLHTLSSVLMHCGTAINAHKEAGWLTLHPRKPSCSEVLSVLQLWGTLARDTFLLSALQTLADKHNVKELLGKRGEKGQGKSHSAKHAPFRTEKQDDTGDGQSDKLEQTLLEDCKPLLRNIIIHWEPKEQERSCDKSESFTKNKPDASDLDDAAACLVVKWSLKSLTEIPYEDSNTLAVLKWVQRIVLPRADILDALSDESTRKDFLKLYHQTCEHTAQEQRFTADTLQLFSAIMIQMLEANCGSVSDLHQMVISTCLASDVDNDAKTETGLKLLSLYIYEMWSGAQSPGLLLTHARLLSRDNRTSIKKSKSHVLHMCKQILSAVNP</sequence>
<dbReference type="PANTHER" id="PTHR13500">
    <property type="entry name" value="NUCLEOLAR PRERIBOSOMAL-ASSOCIATED PROTEIN 1"/>
    <property type="match status" value="1"/>
</dbReference>
<evidence type="ECO:0000259" key="3">
    <source>
        <dbReference type="Pfam" id="PF16201"/>
    </source>
</evidence>
<feature type="domain" description="URB1 N-terminal" evidence="2">
    <location>
        <begin position="75"/>
        <end position="389"/>
    </location>
</feature>
<dbReference type="InterPro" id="IPR021714">
    <property type="entry name" value="URB1_N"/>
</dbReference>
<dbReference type="PANTHER" id="PTHR13500:SF0">
    <property type="entry name" value="NUCLEOLAR PRE-RIBOSOMAL-ASSOCIATED PROTEIN 1"/>
    <property type="match status" value="1"/>
</dbReference>
<dbReference type="GO" id="GO:0005730">
    <property type="term" value="C:nucleolus"/>
    <property type="evidence" value="ECO:0007669"/>
    <property type="project" value="TreeGrafter"/>
</dbReference>
<organism evidence="5 6">
    <name type="scientific">Triplophysa rosa</name>
    <name type="common">Cave loach</name>
    <dbReference type="NCBI Taxonomy" id="992332"/>
    <lineage>
        <taxon>Eukaryota</taxon>
        <taxon>Metazoa</taxon>
        <taxon>Chordata</taxon>
        <taxon>Craniata</taxon>
        <taxon>Vertebrata</taxon>
        <taxon>Euteleostomi</taxon>
        <taxon>Actinopterygii</taxon>
        <taxon>Neopterygii</taxon>
        <taxon>Teleostei</taxon>
        <taxon>Ostariophysi</taxon>
        <taxon>Cypriniformes</taxon>
        <taxon>Nemacheilidae</taxon>
        <taxon>Triplophysa</taxon>
    </lineage>
</organism>
<dbReference type="InterPro" id="IPR032436">
    <property type="entry name" value="URB1_C"/>
</dbReference>
<evidence type="ECO:0000256" key="1">
    <source>
        <dbReference type="SAM" id="MobiDB-lite"/>
    </source>
</evidence>
<evidence type="ECO:0000313" key="5">
    <source>
        <dbReference type="EMBL" id="KAI7800684.1"/>
    </source>
</evidence>
<feature type="compositionally biased region" description="Basic and acidic residues" evidence="1">
    <location>
        <begin position="2012"/>
        <end position="2025"/>
    </location>
</feature>
<evidence type="ECO:0000259" key="2">
    <source>
        <dbReference type="Pfam" id="PF11707"/>
    </source>
</evidence>
<dbReference type="GO" id="GO:0000466">
    <property type="term" value="P:maturation of 5.8S rRNA from tricistronic rRNA transcript (SSU-rRNA, 5.8S rRNA, LSU-rRNA)"/>
    <property type="evidence" value="ECO:0007669"/>
    <property type="project" value="TreeGrafter"/>
</dbReference>
<evidence type="ECO:0000259" key="4">
    <source>
        <dbReference type="Pfam" id="PF26140"/>
    </source>
</evidence>
<evidence type="ECO:0000313" key="6">
    <source>
        <dbReference type="Proteomes" id="UP001059041"/>
    </source>
</evidence>
<feature type="compositionally biased region" description="Basic and acidic residues" evidence="1">
    <location>
        <begin position="1"/>
        <end position="11"/>
    </location>
</feature>
<dbReference type="Pfam" id="PF11707">
    <property type="entry name" value="Npa1"/>
    <property type="match status" value="1"/>
</dbReference>
<feature type="domain" description="URB1 central HEAT repeat" evidence="4">
    <location>
        <begin position="630"/>
        <end position="720"/>
    </location>
</feature>
<dbReference type="Pfam" id="PF26140">
    <property type="entry name" value="HEAT_URB1"/>
    <property type="match status" value="1"/>
</dbReference>
<dbReference type="EMBL" id="JAFHDT010000014">
    <property type="protein sequence ID" value="KAI7800684.1"/>
    <property type="molecule type" value="Genomic_DNA"/>
</dbReference>
<dbReference type="GO" id="GO:0000463">
    <property type="term" value="P:maturation of LSU-rRNA from tricistronic rRNA transcript (SSU-rRNA, 5.8S rRNA, LSU-rRNA)"/>
    <property type="evidence" value="ECO:0007669"/>
    <property type="project" value="TreeGrafter"/>
</dbReference>
<feature type="region of interest" description="Disordered" evidence="1">
    <location>
        <begin position="1994"/>
        <end position="2025"/>
    </location>
</feature>
<dbReference type="Proteomes" id="UP001059041">
    <property type="component" value="Linkage Group LG14"/>
</dbReference>
<protein>
    <submittedName>
        <fullName evidence="5">Nucleolar pre-ribosomal-associated protein 1</fullName>
    </submittedName>
</protein>
<keyword evidence="6" id="KW-1185">Reference proteome</keyword>
<gene>
    <name evidence="5" type="ORF">IRJ41_009504</name>
</gene>
<accession>A0A9W7TPS2</accession>
<comment type="caution">
    <text evidence="5">The sequence shown here is derived from an EMBL/GenBank/DDBJ whole genome shotgun (WGS) entry which is preliminary data.</text>
</comment>
<proteinExistence type="predicted"/>
<name>A0A9W7TPS2_TRIRA</name>
<reference evidence="5" key="1">
    <citation type="submission" date="2021-02" db="EMBL/GenBank/DDBJ databases">
        <title>Comparative genomics reveals that relaxation of natural selection precedes convergent phenotypic evolution of cavefish.</title>
        <authorList>
            <person name="Peng Z."/>
        </authorList>
    </citation>
    <scope>NUCLEOTIDE SEQUENCE</scope>
    <source>
        <tissue evidence="5">Muscle</tissue>
    </source>
</reference>
<feature type="region of interest" description="Disordered" evidence="1">
    <location>
        <begin position="519"/>
        <end position="540"/>
    </location>
</feature>
<dbReference type="InterPro" id="IPR059018">
    <property type="entry name" value="HEAT_URB1"/>
</dbReference>
<dbReference type="Pfam" id="PF16201">
    <property type="entry name" value="NopRA1"/>
    <property type="match status" value="1"/>
</dbReference>
<feature type="region of interest" description="Disordered" evidence="1">
    <location>
        <begin position="1"/>
        <end position="26"/>
    </location>
</feature>
<feature type="domain" description="URB1 C-terminal" evidence="3">
    <location>
        <begin position="1651"/>
        <end position="1840"/>
    </location>
</feature>